<name>A0A7X9DK72_UNCKA</name>
<keyword evidence="1" id="KW-0812">Transmembrane</keyword>
<keyword evidence="2" id="KW-0547">Nucleotide-binding</keyword>
<evidence type="ECO:0000313" key="3">
    <source>
        <dbReference type="Proteomes" id="UP000526033"/>
    </source>
</evidence>
<reference evidence="2 3" key="1">
    <citation type="journal article" date="2020" name="Biotechnol. Biofuels">
        <title>New insights from the biogas microbiome by comprehensive genome-resolved metagenomics of nearly 1600 species originating from multiple anaerobic digesters.</title>
        <authorList>
            <person name="Campanaro S."/>
            <person name="Treu L."/>
            <person name="Rodriguez-R L.M."/>
            <person name="Kovalovszki A."/>
            <person name="Ziels R.M."/>
            <person name="Maus I."/>
            <person name="Zhu X."/>
            <person name="Kougias P.G."/>
            <person name="Basile A."/>
            <person name="Luo G."/>
            <person name="Schluter A."/>
            <person name="Konstantinidis K.T."/>
            <person name="Angelidaki I."/>
        </authorList>
    </citation>
    <scope>NUCLEOTIDE SEQUENCE [LARGE SCALE GENOMIC DNA]</scope>
    <source>
        <strain evidence="2">AS27yjCOA_165</strain>
    </source>
</reference>
<comment type="caution">
    <text evidence="2">The sequence shown here is derived from an EMBL/GenBank/DDBJ whole genome shotgun (WGS) entry which is preliminary data.</text>
</comment>
<organism evidence="2 3">
    <name type="scientific">candidate division WWE3 bacterium</name>
    <dbReference type="NCBI Taxonomy" id="2053526"/>
    <lineage>
        <taxon>Bacteria</taxon>
        <taxon>Katanobacteria</taxon>
    </lineage>
</organism>
<evidence type="ECO:0000313" key="2">
    <source>
        <dbReference type="EMBL" id="NMB69753.1"/>
    </source>
</evidence>
<keyword evidence="2" id="KW-0378">Hydrolase</keyword>
<proteinExistence type="predicted"/>
<evidence type="ECO:0000256" key="1">
    <source>
        <dbReference type="SAM" id="Phobius"/>
    </source>
</evidence>
<keyword evidence="2" id="KW-0347">Helicase</keyword>
<keyword evidence="2" id="KW-0067">ATP-binding</keyword>
<protein>
    <submittedName>
        <fullName evidence="2">DEAD/DEAH box helicase family protein</fullName>
    </submittedName>
</protein>
<dbReference type="SUPFAM" id="SSF52540">
    <property type="entry name" value="P-loop containing nucleoside triphosphate hydrolases"/>
    <property type="match status" value="1"/>
</dbReference>
<keyword evidence="1" id="KW-0472">Membrane</keyword>
<dbReference type="AlphaFoldDB" id="A0A7X9DK72"/>
<gene>
    <name evidence="2" type="ORF">GYA27_00925</name>
</gene>
<dbReference type="EMBL" id="JAAZNL010000008">
    <property type="protein sequence ID" value="NMB69753.1"/>
    <property type="molecule type" value="Genomic_DNA"/>
</dbReference>
<sequence>MAKLKTGGIFIAIYICDAPMGAGKTSAAITYMNEHPDQKFLFVTPYLTEVDRIKQACPALNFTTPSDDHSTKLDNLHSLLSSGQNIVSTHALFGMYNSYTEELLRNSDYTLIMDEVFAVIETMSISVADIDVLLQSGLAEIAEDGEHIRWLDDEYNGTKFQDVMVKAKANNLIRYKNKLLYWTFPVNTFLLFNNVYILTYLFDAQIQRYYYDMCGVSYEYIGTSCVNGKYTFSKTTHVPDFLTRLQSYVHILNDEKLNRIGDSKHALSATWYKEACRYKKKPLIEKMCNNLYNVFRHRFQSSAKENMWTCFKAHEKWLERGNYRSGFVSCNIRATNDYADRRYLAYCINVFLNPDIAGYFRGHNVRIEEDKYALSEMVQWIWRSAIRNGEEIWIYVPSKRMRDLLIGWINSFQKEDEIYK</sequence>
<dbReference type="Proteomes" id="UP000526033">
    <property type="component" value="Unassembled WGS sequence"/>
</dbReference>
<feature type="transmembrane region" description="Helical" evidence="1">
    <location>
        <begin position="179"/>
        <end position="202"/>
    </location>
</feature>
<accession>A0A7X9DK72</accession>
<dbReference type="GO" id="GO:0004386">
    <property type="term" value="F:helicase activity"/>
    <property type="evidence" value="ECO:0007669"/>
    <property type="project" value="UniProtKB-KW"/>
</dbReference>
<dbReference type="InterPro" id="IPR027417">
    <property type="entry name" value="P-loop_NTPase"/>
</dbReference>
<keyword evidence="1" id="KW-1133">Transmembrane helix</keyword>